<reference evidence="3" key="1">
    <citation type="journal article" date="2013" name="Genome Announc.">
        <title>Draft genome sequence of the basidiomycetous yeast-like fungus Pseudozyma hubeiensis SY62, which produces an abundant amount of the biosurfactant mannosylerythritol lipids.</title>
        <authorList>
            <person name="Konishi M."/>
            <person name="Hatada Y."/>
            <person name="Horiuchi J."/>
        </authorList>
    </citation>
    <scope>NUCLEOTIDE SEQUENCE [LARGE SCALE GENOMIC DNA]</scope>
    <source>
        <strain evidence="3">SY62</strain>
    </source>
</reference>
<organism evidence="2 3">
    <name type="scientific">Pseudozyma hubeiensis (strain SY62)</name>
    <name type="common">Yeast</name>
    <dbReference type="NCBI Taxonomy" id="1305764"/>
    <lineage>
        <taxon>Eukaryota</taxon>
        <taxon>Fungi</taxon>
        <taxon>Dikarya</taxon>
        <taxon>Basidiomycota</taxon>
        <taxon>Ustilaginomycotina</taxon>
        <taxon>Ustilaginomycetes</taxon>
        <taxon>Ustilaginales</taxon>
        <taxon>Ustilaginaceae</taxon>
        <taxon>Pseudozyma</taxon>
    </lineage>
</organism>
<evidence type="ECO:0000313" key="2">
    <source>
        <dbReference type="EMBL" id="GAC94505.1"/>
    </source>
</evidence>
<evidence type="ECO:0000313" key="3">
    <source>
        <dbReference type="Proteomes" id="UP000014071"/>
    </source>
</evidence>
<dbReference type="Proteomes" id="UP000014071">
    <property type="component" value="Unassembled WGS sequence"/>
</dbReference>
<protein>
    <submittedName>
        <fullName evidence="2">Uncharacterized protein</fullName>
    </submittedName>
</protein>
<accession>R9P8T9</accession>
<dbReference type="AlphaFoldDB" id="R9P8T9"/>
<dbReference type="RefSeq" id="XP_012188092.1">
    <property type="nucleotide sequence ID" value="XM_012332702.1"/>
</dbReference>
<feature type="region of interest" description="Disordered" evidence="1">
    <location>
        <begin position="1"/>
        <end position="34"/>
    </location>
</feature>
<dbReference type="GeneID" id="24107371"/>
<keyword evidence="3" id="KW-1185">Reference proteome</keyword>
<dbReference type="HOGENOM" id="CLU_1461951_0_0_1"/>
<evidence type="ECO:0000256" key="1">
    <source>
        <dbReference type="SAM" id="MobiDB-lite"/>
    </source>
</evidence>
<dbReference type="EMBL" id="DF238784">
    <property type="protein sequence ID" value="GAC94505.1"/>
    <property type="molecule type" value="Genomic_DNA"/>
</dbReference>
<gene>
    <name evidence="2" type="ORF">PHSY_002077</name>
</gene>
<sequence length="185" mass="21319">MVRKKSIGTWMLSRKPGPERRRRRRRRVAQKRQQYSCSRRLGADTCIQTRSGERGAKGGLCLECKATNTGNGVKFNVGTTIWLQQCLQVASRWIDRYQHETSKRRNSVPDSDSDVDDHVSLDDATFSASFRHLSHTSQPSPHHITRLDTAATRKALTLYQARFLIRRTIYLIRTHPCLKLLVLML</sequence>
<name>R9P8T9_PSEHS</name>
<feature type="compositionally biased region" description="Basic residues" evidence="1">
    <location>
        <begin position="20"/>
        <end position="30"/>
    </location>
</feature>
<proteinExistence type="predicted"/>